<dbReference type="Proteomes" id="UP000034410">
    <property type="component" value="Chromosome"/>
</dbReference>
<evidence type="ECO:0000256" key="4">
    <source>
        <dbReference type="ARBA" id="ARBA00023110"/>
    </source>
</evidence>
<evidence type="ECO:0000256" key="1">
    <source>
        <dbReference type="ARBA" id="ARBA00000971"/>
    </source>
</evidence>
<dbReference type="SUPFAM" id="SSF54534">
    <property type="entry name" value="FKBP-like"/>
    <property type="match status" value="1"/>
</dbReference>
<dbReference type="RefSeq" id="WP_046860643.1">
    <property type="nucleotide sequence ID" value="NZ_CP011412.1"/>
</dbReference>
<dbReference type="PANTHER" id="PTHR47245">
    <property type="entry name" value="PEPTIDYLPROLYL ISOMERASE"/>
    <property type="match status" value="1"/>
</dbReference>
<dbReference type="PROSITE" id="PS50198">
    <property type="entry name" value="PPIC_PPIASE_2"/>
    <property type="match status" value="1"/>
</dbReference>
<dbReference type="PANTHER" id="PTHR47245:SF2">
    <property type="entry name" value="PEPTIDYL-PROLYL CIS-TRANS ISOMERASE HP_0175-RELATED"/>
    <property type="match status" value="1"/>
</dbReference>
<protein>
    <recommendedName>
        <fullName evidence="3">peptidylprolyl isomerase</fullName>
        <ecNumber evidence="3">5.2.1.8</ecNumber>
    </recommendedName>
</protein>
<dbReference type="InterPro" id="IPR046357">
    <property type="entry name" value="PPIase_dom_sf"/>
</dbReference>
<dbReference type="InterPro" id="IPR000297">
    <property type="entry name" value="PPIase_PpiC"/>
</dbReference>
<dbReference type="SUPFAM" id="SSF109998">
    <property type="entry name" value="Triger factor/SurA peptide-binding domain-like"/>
    <property type="match status" value="1"/>
</dbReference>
<evidence type="ECO:0000256" key="2">
    <source>
        <dbReference type="ARBA" id="ARBA00007656"/>
    </source>
</evidence>
<dbReference type="AlphaFoldDB" id="A0A0F7K1G4"/>
<sequence length="287" mass="32712">MNGPAFNYHLLRSALSLFSKNLAELDRAEYRQVRDQALKSFELETRVLATDEARDLVIPEKLLDASLQRLSSRYADRDEFLQDLKINSLDEAGLRVALHRELLFDAVLQRVAADCPPVSDVDIGLFYEMHRDRFETPELRVARHILITVNPDFPDNTRTAAKARMEQVVEKLAGRVNRFADFAKRFSECPTAMEGGALGDVKPGQLYAELDALLFSMQAGEISPIVESEMGFHILLCERIKPGKRMSLTKATPRIRSLLQERQQRNRQKAWLETLPQRTELLLTDCG</sequence>
<evidence type="ECO:0000259" key="6">
    <source>
        <dbReference type="PROSITE" id="PS50198"/>
    </source>
</evidence>
<feature type="domain" description="PpiC" evidence="6">
    <location>
        <begin position="137"/>
        <end position="239"/>
    </location>
</feature>
<dbReference type="GO" id="GO:0003755">
    <property type="term" value="F:peptidyl-prolyl cis-trans isomerase activity"/>
    <property type="evidence" value="ECO:0007669"/>
    <property type="project" value="UniProtKB-KW"/>
</dbReference>
<evidence type="ECO:0000313" key="8">
    <source>
        <dbReference type="Proteomes" id="UP000034410"/>
    </source>
</evidence>
<name>A0A0F7K1G4_9GAMM</name>
<dbReference type="EMBL" id="CP011412">
    <property type="protein sequence ID" value="AKH21722.1"/>
    <property type="molecule type" value="Genomic_DNA"/>
</dbReference>
<reference evidence="7 8" key="1">
    <citation type="journal article" date="2015" name="Genome Announc.">
        <title>Complete Genome Sequence of Sedimenticola thiotaurini Strain SIP-G1, a Polyphosphate- and Polyhydroxyalkanoate-Accumulating Sulfur-Oxidizing Gammaproteobacterium Isolated from Salt Marsh Sediments.</title>
        <authorList>
            <person name="Flood B.E."/>
            <person name="Jones D.S."/>
            <person name="Bailey J.V."/>
        </authorList>
    </citation>
    <scope>NUCLEOTIDE SEQUENCE [LARGE SCALE GENOMIC DNA]</scope>
    <source>
        <strain evidence="7 8">SIP-G1</strain>
    </source>
</reference>
<accession>A0A0F7K1G4</accession>
<keyword evidence="8" id="KW-1185">Reference proteome</keyword>
<dbReference type="Gene3D" id="3.10.50.40">
    <property type="match status" value="1"/>
</dbReference>
<organism evidence="7 8">
    <name type="scientific">Sedimenticola thiotaurini</name>
    <dbReference type="NCBI Taxonomy" id="1543721"/>
    <lineage>
        <taxon>Bacteria</taxon>
        <taxon>Pseudomonadati</taxon>
        <taxon>Pseudomonadota</taxon>
        <taxon>Gammaproteobacteria</taxon>
        <taxon>Chromatiales</taxon>
        <taxon>Sedimenticolaceae</taxon>
        <taxon>Sedimenticola</taxon>
    </lineage>
</organism>
<dbReference type="InterPro" id="IPR014282">
    <property type="entry name" value="Nitrogen_fix_NifM"/>
</dbReference>
<keyword evidence="4 5" id="KW-0697">Rotamase</keyword>
<proteinExistence type="inferred from homology"/>
<evidence type="ECO:0000313" key="7">
    <source>
        <dbReference type="EMBL" id="AKH21722.1"/>
    </source>
</evidence>
<dbReference type="NCBIfam" id="TIGR02933">
    <property type="entry name" value="nifM_nitrog"/>
    <property type="match status" value="1"/>
</dbReference>
<gene>
    <name evidence="7" type="ORF">AAY24_16750</name>
</gene>
<dbReference type="Pfam" id="PF00639">
    <property type="entry name" value="Rotamase"/>
    <property type="match status" value="1"/>
</dbReference>
<dbReference type="KEGG" id="seds:AAY24_16750"/>
<comment type="similarity">
    <text evidence="2">Belongs to the PpiC/parvulin rotamase family.</text>
</comment>
<evidence type="ECO:0000256" key="5">
    <source>
        <dbReference type="PROSITE-ProRule" id="PRU00278"/>
    </source>
</evidence>
<dbReference type="OrthoDB" id="9769613at2"/>
<dbReference type="InterPro" id="IPR050245">
    <property type="entry name" value="PrsA_foldase"/>
</dbReference>
<keyword evidence="5" id="KW-0413">Isomerase</keyword>
<dbReference type="EC" id="5.2.1.8" evidence="3"/>
<dbReference type="InterPro" id="IPR027304">
    <property type="entry name" value="Trigger_fact/SurA_dom_sf"/>
</dbReference>
<comment type="catalytic activity">
    <reaction evidence="1">
        <text>[protein]-peptidylproline (omega=180) = [protein]-peptidylproline (omega=0)</text>
        <dbReference type="Rhea" id="RHEA:16237"/>
        <dbReference type="Rhea" id="RHEA-COMP:10747"/>
        <dbReference type="Rhea" id="RHEA-COMP:10748"/>
        <dbReference type="ChEBI" id="CHEBI:83833"/>
        <dbReference type="ChEBI" id="CHEBI:83834"/>
        <dbReference type="EC" id="5.2.1.8"/>
    </reaction>
</comment>
<evidence type="ECO:0000256" key="3">
    <source>
        <dbReference type="ARBA" id="ARBA00013194"/>
    </source>
</evidence>